<dbReference type="InterPro" id="IPR006311">
    <property type="entry name" value="TAT_signal"/>
</dbReference>
<comment type="caution">
    <text evidence="5">The sequence shown here is derived from an EMBL/GenBank/DDBJ whole genome shotgun (WGS) entry which is preliminary data.</text>
</comment>
<dbReference type="Gene3D" id="3.40.190.10">
    <property type="entry name" value="Periplasmic binding protein-like II"/>
    <property type="match status" value="2"/>
</dbReference>
<comment type="subcellular location">
    <subcellularLocation>
        <location evidence="1">Periplasm</location>
    </subcellularLocation>
</comment>
<dbReference type="PANTHER" id="PTHR30024:SF47">
    <property type="entry name" value="TAURINE-BINDING PERIPLASMIC PROTEIN"/>
    <property type="match status" value="1"/>
</dbReference>
<accession>A0A8J3M8U5</accession>
<dbReference type="PROSITE" id="PS51318">
    <property type="entry name" value="TAT"/>
    <property type="match status" value="1"/>
</dbReference>
<evidence type="ECO:0000313" key="6">
    <source>
        <dbReference type="Proteomes" id="UP000626220"/>
    </source>
</evidence>
<dbReference type="PANTHER" id="PTHR30024">
    <property type="entry name" value="ALIPHATIC SULFONATES-BINDING PROTEIN-RELATED"/>
    <property type="match status" value="1"/>
</dbReference>
<dbReference type="AlphaFoldDB" id="A0A8J3M8U5"/>
<evidence type="ECO:0000313" key="5">
    <source>
        <dbReference type="EMBL" id="GHF62678.1"/>
    </source>
</evidence>
<protein>
    <submittedName>
        <fullName evidence="5">Sulfonate ABC transporter substrate-binding protein</fullName>
    </submittedName>
</protein>
<dbReference type="Pfam" id="PF09084">
    <property type="entry name" value="NMT1"/>
    <property type="match status" value="1"/>
</dbReference>
<keyword evidence="6" id="KW-1185">Reference proteome</keyword>
<name>A0A8J3M8U5_9RHOB</name>
<sequence length="346" mass="35870">MTQRNHNTVKALSRRSVLGGIGAVSALAATGHPLRAQTLTPVRVTTALRLANYTPAYTALREGIFAKHGLSVEISAASSVAEPISILNAGRAEFAMTGTGMAVNSAIEGADTRVIAKMAGAIGLWFISKPGAGVKTLEDLKGKTIASYRFPSNTVSSPTYAMKSVGGFDPKDAGANFVEGPLGSIIPTVVDGRADLGCVFEWDASIAEAVHGLEVSLPLAGVLGPIAFTSTLVSAAYAEKNPEVVQSFVNALTESMQLLHADPGVYARVSAQEFDQVPGAAIEAGAKRLLGTEGVVPRNPMLTPHEWDAIVAHDLAAGTVRGQGDYASLVDMSYAERAIASLANQG</sequence>
<evidence type="ECO:0000256" key="3">
    <source>
        <dbReference type="ARBA" id="ARBA00022729"/>
    </source>
</evidence>
<evidence type="ECO:0000256" key="1">
    <source>
        <dbReference type="ARBA" id="ARBA00004418"/>
    </source>
</evidence>
<evidence type="ECO:0000256" key="2">
    <source>
        <dbReference type="ARBA" id="ARBA00010742"/>
    </source>
</evidence>
<gene>
    <name evidence="5" type="primary">ssuA</name>
    <name evidence="5" type="ORF">GCM10017056_37570</name>
</gene>
<dbReference type="Proteomes" id="UP000626220">
    <property type="component" value="Unassembled WGS sequence"/>
</dbReference>
<dbReference type="SUPFAM" id="SSF53850">
    <property type="entry name" value="Periplasmic binding protein-like II"/>
    <property type="match status" value="1"/>
</dbReference>
<dbReference type="RefSeq" id="WP_189681649.1">
    <property type="nucleotide sequence ID" value="NZ_BNCJ01000013.1"/>
</dbReference>
<reference evidence="5" key="1">
    <citation type="journal article" date="2014" name="Int. J. Syst. Evol. Microbiol.">
        <title>Complete genome sequence of Corynebacterium casei LMG S-19264T (=DSM 44701T), isolated from a smear-ripened cheese.</title>
        <authorList>
            <consortium name="US DOE Joint Genome Institute (JGI-PGF)"/>
            <person name="Walter F."/>
            <person name="Albersmeier A."/>
            <person name="Kalinowski J."/>
            <person name="Ruckert C."/>
        </authorList>
    </citation>
    <scope>NUCLEOTIDE SEQUENCE</scope>
    <source>
        <strain evidence="5">KCTC 42650</strain>
    </source>
</reference>
<evidence type="ECO:0000259" key="4">
    <source>
        <dbReference type="Pfam" id="PF09084"/>
    </source>
</evidence>
<proteinExistence type="inferred from homology"/>
<feature type="domain" description="SsuA/THI5-like" evidence="4">
    <location>
        <begin position="52"/>
        <end position="263"/>
    </location>
</feature>
<dbReference type="InterPro" id="IPR015168">
    <property type="entry name" value="SsuA/THI5"/>
</dbReference>
<dbReference type="GO" id="GO:0042597">
    <property type="term" value="C:periplasmic space"/>
    <property type="evidence" value="ECO:0007669"/>
    <property type="project" value="UniProtKB-SubCell"/>
</dbReference>
<dbReference type="EMBL" id="BNCJ01000013">
    <property type="protein sequence ID" value="GHF62678.1"/>
    <property type="molecule type" value="Genomic_DNA"/>
</dbReference>
<organism evidence="5 6">
    <name type="scientific">Seohaeicola zhoushanensis</name>
    <dbReference type="NCBI Taxonomy" id="1569283"/>
    <lineage>
        <taxon>Bacteria</taxon>
        <taxon>Pseudomonadati</taxon>
        <taxon>Pseudomonadota</taxon>
        <taxon>Alphaproteobacteria</taxon>
        <taxon>Rhodobacterales</taxon>
        <taxon>Roseobacteraceae</taxon>
        <taxon>Seohaeicola</taxon>
    </lineage>
</organism>
<keyword evidence="3" id="KW-0732">Signal</keyword>
<reference evidence="5" key="2">
    <citation type="submission" date="2020-09" db="EMBL/GenBank/DDBJ databases">
        <authorList>
            <person name="Sun Q."/>
            <person name="Kim S."/>
        </authorList>
    </citation>
    <scope>NUCLEOTIDE SEQUENCE</scope>
    <source>
        <strain evidence="5">KCTC 42650</strain>
    </source>
</reference>
<comment type="similarity">
    <text evidence="2">Belongs to the bacterial solute-binding protein SsuA/TauA family.</text>
</comment>